<keyword evidence="18" id="KW-0325">Glycoprotein</keyword>
<dbReference type="CDD" id="cd00063">
    <property type="entry name" value="FN3"/>
    <property type="match status" value="3"/>
</dbReference>
<dbReference type="PRINTS" id="PR00109">
    <property type="entry name" value="TYRKINASE"/>
</dbReference>
<keyword evidence="7" id="KW-0479">Metal-binding</keyword>
<dbReference type="GO" id="GO:0046872">
    <property type="term" value="F:metal ion binding"/>
    <property type="evidence" value="ECO:0007669"/>
    <property type="project" value="UniProtKB-KW"/>
</dbReference>
<dbReference type="InterPro" id="IPR017441">
    <property type="entry name" value="Protein_kinase_ATP_BS"/>
</dbReference>
<feature type="domain" description="Fibronectin type-III" evidence="26">
    <location>
        <begin position="861"/>
        <end position="957"/>
    </location>
</feature>
<dbReference type="SUPFAM" id="SSF56112">
    <property type="entry name" value="Protein kinase-like (PK-like)"/>
    <property type="match status" value="1"/>
</dbReference>
<dbReference type="PANTHER" id="PTHR24416">
    <property type="entry name" value="TYROSINE-PROTEIN KINASE RECEPTOR"/>
    <property type="match status" value="1"/>
</dbReference>
<evidence type="ECO:0000256" key="10">
    <source>
        <dbReference type="ARBA" id="ARBA00022741"/>
    </source>
</evidence>
<keyword evidence="13 24" id="KW-1133">Transmembrane helix</keyword>
<evidence type="ECO:0000256" key="6">
    <source>
        <dbReference type="ARBA" id="ARBA00022692"/>
    </source>
</evidence>
<dbReference type="PROSITE" id="PS00107">
    <property type="entry name" value="PROTEIN_KINASE_ATP"/>
    <property type="match status" value="1"/>
</dbReference>
<keyword evidence="6 22" id="KW-0812">Transmembrane</keyword>
<evidence type="ECO:0000256" key="24">
    <source>
        <dbReference type="SAM" id="Phobius"/>
    </source>
</evidence>
<evidence type="ECO:0000256" key="21">
    <source>
        <dbReference type="PROSITE-ProRule" id="PRU10141"/>
    </source>
</evidence>
<evidence type="ECO:0000256" key="12">
    <source>
        <dbReference type="ARBA" id="ARBA00022840"/>
    </source>
</evidence>
<dbReference type="SMART" id="SM00060">
    <property type="entry name" value="FN3"/>
    <property type="match status" value="3"/>
</dbReference>
<dbReference type="GO" id="GO:0051897">
    <property type="term" value="P:positive regulation of phosphatidylinositol 3-kinase/protein kinase B signal transduction"/>
    <property type="evidence" value="ECO:0007669"/>
    <property type="project" value="TreeGrafter"/>
</dbReference>
<keyword evidence="10 21" id="KW-0547">Nucleotide-binding</keyword>
<reference evidence="28" key="2">
    <citation type="journal article" date="2013" name="Arch. Insect Biochem. Physiol.">
        <title>CLONING AND CHARACTERIZATION OF AN mRNA ENCODING AN INSULIN RECEPTOR FROM THE HORNED SCARAB BEETLE Onthophagus nigriventris (COLEOPTERA: SCARABAEIDAE).</title>
        <authorList>
            <person name="Lavine L.C."/>
            <person name="Hahn L.L."/>
            <person name="Warren I.A."/>
            <person name="Garczynski S.F."/>
            <person name="Dworkin I."/>
            <person name="Emlen D.J."/>
        </authorList>
    </citation>
    <scope>NUCLEOTIDE SEQUENCE</scope>
</reference>
<dbReference type="InterPro" id="IPR008266">
    <property type="entry name" value="Tyr_kinase_AS"/>
</dbReference>
<feature type="non-terminal residue" evidence="28">
    <location>
        <position position="1"/>
    </location>
</feature>
<dbReference type="PROSITE" id="PS51379">
    <property type="entry name" value="4FE4S_FER_2"/>
    <property type="match status" value="1"/>
</dbReference>
<keyword evidence="16" id="KW-1015">Disulfide bond</keyword>
<dbReference type="FunFam" id="3.30.200.20:FF:000026">
    <property type="entry name" value="Tyrosine-protein kinase receptor"/>
    <property type="match status" value="1"/>
</dbReference>
<comment type="subcellular location">
    <subcellularLocation>
        <location evidence="2">Membrane</location>
        <topology evidence="2">Single-pass type I membrane protein</topology>
    </subcellularLocation>
</comment>
<dbReference type="Gene3D" id="2.60.40.10">
    <property type="entry name" value="Immunoglobulins"/>
    <property type="match status" value="3"/>
</dbReference>
<dbReference type="InterPro" id="IPR017896">
    <property type="entry name" value="4Fe4S_Fe-S-bd"/>
</dbReference>
<keyword evidence="15" id="KW-0829">Tyrosine-protein kinase</keyword>
<organism evidence="28">
    <name type="scientific">Onthophagus nigriventris</name>
    <dbReference type="NCBI Taxonomy" id="476074"/>
    <lineage>
        <taxon>Eukaryota</taxon>
        <taxon>Metazoa</taxon>
        <taxon>Ecdysozoa</taxon>
        <taxon>Arthropoda</taxon>
        <taxon>Hexapoda</taxon>
        <taxon>Insecta</taxon>
        <taxon>Pterygota</taxon>
        <taxon>Neoptera</taxon>
        <taxon>Endopterygota</taxon>
        <taxon>Coleoptera</taxon>
        <taxon>Polyphaga</taxon>
        <taxon>Scarabaeiformia</taxon>
        <taxon>Scarabaeidae</taxon>
        <taxon>Scarabaeinae</taxon>
        <taxon>Onthophagini</taxon>
        <taxon>Onthophagus</taxon>
    </lineage>
</organism>
<dbReference type="InterPro" id="IPR002011">
    <property type="entry name" value="Tyr_kinase_rcpt_2_CS"/>
</dbReference>
<feature type="compositionally biased region" description="Polar residues" evidence="23">
    <location>
        <begin position="692"/>
        <end position="707"/>
    </location>
</feature>
<dbReference type="SUPFAM" id="SSF49265">
    <property type="entry name" value="Fibronectin type III"/>
    <property type="match status" value="3"/>
</dbReference>
<comment type="cofactor">
    <cofactor evidence="1">
        <name>Mn(2+)</name>
        <dbReference type="ChEBI" id="CHEBI:29035"/>
    </cofactor>
</comment>
<dbReference type="InterPro" id="IPR011009">
    <property type="entry name" value="Kinase-like_dom_sf"/>
</dbReference>
<dbReference type="Pfam" id="PF00757">
    <property type="entry name" value="Furin-like"/>
    <property type="match status" value="1"/>
</dbReference>
<evidence type="ECO:0000256" key="8">
    <source>
        <dbReference type="ARBA" id="ARBA00022729"/>
    </source>
</evidence>
<dbReference type="InterPro" id="IPR006212">
    <property type="entry name" value="Furin_repeat"/>
</dbReference>
<feature type="compositionally biased region" description="Polar residues" evidence="23">
    <location>
        <begin position="1367"/>
        <end position="1387"/>
    </location>
</feature>
<dbReference type="PROSITE" id="PS00109">
    <property type="entry name" value="PROTEIN_KINASE_TYR"/>
    <property type="match status" value="1"/>
</dbReference>
<keyword evidence="14 24" id="KW-0472">Membrane</keyword>
<evidence type="ECO:0000259" key="27">
    <source>
        <dbReference type="PROSITE" id="PS51379"/>
    </source>
</evidence>
<dbReference type="EC" id="2.7.10.1" evidence="22"/>
<keyword evidence="3 22" id="KW-0597">Phosphoprotein</keyword>
<feature type="region of interest" description="Disordered" evidence="23">
    <location>
        <begin position="692"/>
        <end position="723"/>
    </location>
</feature>
<dbReference type="InterPro" id="IPR009030">
    <property type="entry name" value="Growth_fac_rcpt_cys_sf"/>
</dbReference>
<evidence type="ECO:0000256" key="14">
    <source>
        <dbReference type="ARBA" id="ARBA00023136"/>
    </source>
</evidence>
<dbReference type="InterPro" id="IPR036941">
    <property type="entry name" value="Rcpt_L-dom_sf"/>
</dbReference>
<sequence>DACSERKAGPLLCRISHPMASKSICGLADTGRLCSWLLVAWVVFGFYCNLPVTHAGYITEYNGFTPYNKTSGICKSVDIRNSGEMFENLRGCRVVEGYIQILLFDHENKSTFENISFPELREITGHLLLYRVNGLTSLGKLFPNLAVIRGQQPLLLGYALIIFEMPSLQEIGLYSLTDIMNGGIRIDKNPQLCFANTINWNRIMHKKNKDAELFIRSSKKENECPMCPRMDNGKPLCEYCWSSKHCQKKCKSNCTSCNDLGECCNNTCIGGCSNNDPKQCSVCRNITFYTEFNKTVCLDKCPEGLFKYLDRRCVTREECINSPKHIEYTTSKQEYEFKTFNNTSCVYKCPPKYTDDPKKKACVSCDSRCKKVCPGISVNNIETAESLKECTHITGSIEIEVSGKNIVPALNANLNMIEEIDGYLKIVRSYPLISLSFFKSLKVIHGNAFENGKYSFIVLDNQNLQNFWDWENRTLQINHGKLFFHFNPKLCYKLIKQLAEKANITKFDDWDVAENSNGDKTACEIKDLIIEIQSKSSTSVQLYWVPFNITDSRKLLSYQIYHIEAPVQNFSIFDSRDACGGDGWSIQDVPIPYDHHNVSKIEATLKDLKAYTQYAFFVKTYTIAQEKNGGLSALKYFRTNPGQPSSPTFLNLRANSSSSIEVDWSPPKSPNGNLTHYKVIVTLKETQDELEYSNSCSVRSSQTTPKTSDPAKPTDSPPSKNDTCDCTTDMLRESNALANKEAETESRINFENELQNRVYIKRVAPPPQPSMTLSRKKRQMFPSHNDSNVSDSYVGNKTYVATYIVTGTKFYITNLQHHTSYEISVQACRKTEPDKGDFQPNCSDSTSKEIRTESKHDADNIASNISIVSVTENSITISWKPPINPNGRIRHYFIDVSKSGTPIPERCIDNQDFKNSSYKYTIEPLSPGNYTIRVQAISDANTGGAFSLPVSVYIDEPSDSWNIIAGIIILVLIVVGIIVYILFKKRQQEESPRMNPSINPEYMYVPDDWEIPRKKIELHKELGQGSFGMVYEGIVRDIKGKATIRCAIKTVNEHATNAERLNFLKEASVMKAFDTAHVIKLLGVVSQGQPTLVVMELMANGDLKSYLRLHRPDSDGYTHGIIGQPPSLRRILQMAIEIADGMAYLSAKKFVHRDLAARNCMVAEDLTVKIGDFGMTRDIYETDYYRKGTKGLLPVRWMAPESLKDGVFSSSSDIWSYGVVLWEMATLASQPYQGLSNDQVLRYVIDSGIMERPENCPDKLYHLMRQCWKYKYAERPSFLDLVSMLLEDSSPQFSRVSFYHSAAGMEARSTRNNQMIIQDDVMMPLRLTKELEEIYPLNSCADDSEVEDDLVGSPHMEFSSYPKVQKDTTTGTANGYVGTNPSNGTRA</sequence>
<dbReference type="InterPro" id="IPR001245">
    <property type="entry name" value="Ser-Thr/Tyr_kinase_cat_dom"/>
</dbReference>
<evidence type="ECO:0000256" key="16">
    <source>
        <dbReference type="ARBA" id="ARBA00023157"/>
    </source>
</evidence>
<dbReference type="SUPFAM" id="SSF57184">
    <property type="entry name" value="Growth factor receptor domain"/>
    <property type="match status" value="1"/>
</dbReference>
<dbReference type="InterPro" id="IPR013783">
    <property type="entry name" value="Ig-like_fold"/>
</dbReference>
<evidence type="ECO:0000256" key="22">
    <source>
        <dbReference type="RuleBase" id="RU000312"/>
    </source>
</evidence>
<dbReference type="GO" id="GO:0005524">
    <property type="term" value="F:ATP binding"/>
    <property type="evidence" value="ECO:0007669"/>
    <property type="project" value="UniProtKB-UniRule"/>
</dbReference>
<dbReference type="GO" id="GO:0043560">
    <property type="term" value="F:insulin receptor substrate binding"/>
    <property type="evidence" value="ECO:0007669"/>
    <property type="project" value="TreeGrafter"/>
</dbReference>
<evidence type="ECO:0000256" key="17">
    <source>
        <dbReference type="ARBA" id="ARBA00023170"/>
    </source>
</evidence>
<evidence type="ECO:0000256" key="1">
    <source>
        <dbReference type="ARBA" id="ARBA00001936"/>
    </source>
</evidence>
<accession>K9M126</accession>
<evidence type="ECO:0000256" key="15">
    <source>
        <dbReference type="ARBA" id="ARBA00023137"/>
    </source>
</evidence>
<dbReference type="EMBL" id="JN711464">
    <property type="protein sequence ID" value="AFQ20827.1"/>
    <property type="molecule type" value="mRNA"/>
</dbReference>
<reference evidence="28" key="1">
    <citation type="submission" date="2011-09" db="EMBL/GenBank/DDBJ databases">
        <authorList>
            <person name="Lavine L.S."/>
            <person name="Garczynski S.F."/>
            <person name="Szafran Q."/>
            <person name="Hahn L."/>
            <person name="Emlen D.J."/>
        </authorList>
    </citation>
    <scope>NUCLEOTIDE SEQUENCE</scope>
</reference>
<protein>
    <recommendedName>
        <fullName evidence="22">Tyrosine-protein kinase receptor</fullName>
        <ecNumber evidence="22">2.7.10.1</ecNumber>
    </recommendedName>
</protein>
<keyword evidence="17 22" id="KW-0675">Receptor</keyword>
<feature type="region of interest" description="Disordered" evidence="23">
    <location>
        <begin position="764"/>
        <end position="785"/>
    </location>
</feature>
<feature type="domain" description="Fibronectin type-III" evidence="26">
    <location>
        <begin position="524"/>
        <end position="642"/>
    </location>
</feature>
<dbReference type="Gene3D" id="2.10.220.10">
    <property type="entry name" value="Hormone Receptor, Insulin-like Growth Factor Receptor 1, Chain A, domain 2"/>
    <property type="match status" value="1"/>
</dbReference>
<comment type="catalytic activity">
    <reaction evidence="20 22">
        <text>L-tyrosyl-[protein] + ATP = O-phospho-L-tyrosyl-[protein] + ADP + H(+)</text>
        <dbReference type="Rhea" id="RHEA:10596"/>
        <dbReference type="Rhea" id="RHEA-COMP:10136"/>
        <dbReference type="Rhea" id="RHEA-COMP:20101"/>
        <dbReference type="ChEBI" id="CHEBI:15378"/>
        <dbReference type="ChEBI" id="CHEBI:30616"/>
        <dbReference type="ChEBI" id="CHEBI:46858"/>
        <dbReference type="ChEBI" id="CHEBI:61978"/>
        <dbReference type="ChEBI" id="CHEBI:456216"/>
        <dbReference type="EC" id="2.7.10.1"/>
    </reaction>
</comment>
<feature type="region of interest" description="Disordered" evidence="23">
    <location>
        <begin position="1357"/>
        <end position="1387"/>
    </location>
</feature>
<dbReference type="Gene3D" id="3.30.200.20">
    <property type="entry name" value="Phosphorylase Kinase, domain 1"/>
    <property type="match status" value="1"/>
</dbReference>
<dbReference type="InterPro" id="IPR003961">
    <property type="entry name" value="FN3_dom"/>
</dbReference>
<dbReference type="Pfam" id="PF07714">
    <property type="entry name" value="PK_Tyr_Ser-Thr"/>
    <property type="match status" value="1"/>
</dbReference>
<feature type="domain" description="4Fe-4S ferredoxin-type" evidence="27">
    <location>
        <begin position="351"/>
        <end position="384"/>
    </location>
</feature>
<dbReference type="FunFam" id="1.10.510.10:FF:000528">
    <property type="entry name" value="Tyrosine-protein kinase receptor"/>
    <property type="match status" value="1"/>
</dbReference>
<dbReference type="InterPro" id="IPR020635">
    <property type="entry name" value="Tyr_kinase_cat_dom"/>
</dbReference>
<dbReference type="PROSITE" id="PS50853">
    <property type="entry name" value="FN3"/>
    <property type="match status" value="3"/>
</dbReference>
<dbReference type="InterPro" id="IPR006211">
    <property type="entry name" value="Furin-like_Cys-rich_dom"/>
</dbReference>
<evidence type="ECO:0000256" key="19">
    <source>
        <dbReference type="ARBA" id="ARBA00023211"/>
    </source>
</evidence>
<evidence type="ECO:0000256" key="11">
    <source>
        <dbReference type="ARBA" id="ARBA00022777"/>
    </source>
</evidence>
<dbReference type="Pfam" id="PF01030">
    <property type="entry name" value="Recep_L_domain"/>
    <property type="match status" value="2"/>
</dbReference>
<dbReference type="FunFam" id="3.80.20.20:FF:000001">
    <property type="entry name" value="Tyrosine-protein kinase receptor"/>
    <property type="match status" value="1"/>
</dbReference>
<dbReference type="InterPro" id="IPR000494">
    <property type="entry name" value="Rcpt_L-dom"/>
</dbReference>
<keyword evidence="11" id="KW-0418">Kinase</keyword>
<dbReference type="GO" id="GO:0030424">
    <property type="term" value="C:axon"/>
    <property type="evidence" value="ECO:0007669"/>
    <property type="project" value="TreeGrafter"/>
</dbReference>
<evidence type="ECO:0000256" key="20">
    <source>
        <dbReference type="ARBA" id="ARBA00051243"/>
    </source>
</evidence>
<feature type="binding site" evidence="21">
    <location>
        <position position="1049"/>
    </location>
    <ligand>
        <name>ATP</name>
        <dbReference type="ChEBI" id="CHEBI:30616"/>
    </ligand>
</feature>
<evidence type="ECO:0000256" key="2">
    <source>
        <dbReference type="ARBA" id="ARBA00004479"/>
    </source>
</evidence>
<evidence type="ECO:0000259" key="25">
    <source>
        <dbReference type="PROSITE" id="PS50011"/>
    </source>
</evidence>
<dbReference type="PANTHER" id="PTHR24416:SF525">
    <property type="entry name" value="INSULIN-LIKE RECEPTOR"/>
    <property type="match status" value="1"/>
</dbReference>
<evidence type="ECO:0000256" key="13">
    <source>
        <dbReference type="ARBA" id="ARBA00022989"/>
    </source>
</evidence>
<dbReference type="InterPro" id="IPR036116">
    <property type="entry name" value="FN3_sf"/>
</dbReference>
<dbReference type="PROSITE" id="PS00239">
    <property type="entry name" value="RECEPTOR_TYR_KIN_II"/>
    <property type="match status" value="1"/>
</dbReference>
<feature type="domain" description="Fibronectin type-III" evidence="26">
    <location>
        <begin position="643"/>
        <end position="747"/>
    </location>
</feature>
<dbReference type="GO" id="GO:0042593">
    <property type="term" value="P:glucose homeostasis"/>
    <property type="evidence" value="ECO:0007669"/>
    <property type="project" value="TreeGrafter"/>
</dbReference>
<evidence type="ECO:0000313" key="28">
    <source>
        <dbReference type="EMBL" id="AFQ20827.1"/>
    </source>
</evidence>
<evidence type="ECO:0000259" key="26">
    <source>
        <dbReference type="PROSITE" id="PS50853"/>
    </source>
</evidence>
<dbReference type="InterPro" id="IPR000719">
    <property type="entry name" value="Prot_kinase_dom"/>
</dbReference>
<keyword evidence="5" id="KW-0165">Cleavage on pair of basic residues</keyword>
<dbReference type="PROSITE" id="PS50011">
    <property type="entry name" value="PROTEIN_KINASE_DOM"/>
    <property type="match status" value="1"/>
</dbReference>
<dbReference type="Pfam" id="PF00041">
    <property type="entry name" value="fn3"/>
    <property type="match status" value="1"/>
</dbReference>
<evidence type="ECO:0000256" key="7">
    <source>
        <dbReference type="ARBA" id="ARBA00022723"/>
    </source>
</evidence>
<dbReference type="GO" id="GO:0005009">
    <property type="term" value="F:insulin receptor activity"/>
    <property type="evidence" value="ECO:0007669"/>
    <property type="project" value="TreeGrafter"/>
</dbReference>
<dbReference type="GO" id="GO:0005899">
    <property type="term" value="C:insulin receptor complex"/>
    <property type="evidence" value="ECO:0007669"/>
    <property type="project" value="TreeGrafter"/>
</dbReference>
<dbReference type="CDD" id="cd00064">
    <property type="entry name" value="FU"/>
    <property type="match status" value="1"/>
</dbReference>
<name>K9M126_9SCAR</name>
<proteinExistence type="evidence at transcript level"/>
<evidence type="ECO:0000256" key="9">
    <source>
        <dbReference type="ARBA" id="ARBA00022737"/>
    </source>
</evidence>
<keyword evidence="12 21" id="KW-0067">ATP-binding</keyword>
<dbReference type="SMART" id="SM00219">
    <property type="entry name" value="TyrKc"/>
    <property type="match status" value="1"/>
</dbReference>
<evidence type="ECO:0000256" key="4">
    <source>
        <dbReference type="ARBA" id="ARBA00022679"/>
    </source>
</evidence>
<evidence type="ECO:0000256" key="5">
    <source>
        <dbReference type="ARBA" id="ARBA00022685"/>
    </source>
</evidence>
<dbReference type="GO" id="GO:0043410">
    <property type="term" value="P:positive regulation of MAPK cascade"/>
    <property type="evidence" value="ECO:0007669"/>
    <property type="project" value="TreeGrafter"/>
</dbReference>
<evidence type="ECO:0000256" key="18">
    <source>
        <dbReference type="ARBA" id="ARBA00023180"/>
    </source>
</evidence>
<evidence type="ECO:0000256" key="3">
    <source>
        <dbReference type="ARBA" id="ARBA00022553"/>
    </source>
</evidence>
<dbReference type="CDD" id="cd05032">
    <property type="entry name" value="PTKc_InsR_like"/>
    <property type="match status" value="1"/>
</dbReference>
<dbReference type="Gene3D" id="3.80.20.20">
    <property type="entry name" value="Receptor L-domain"/>
    <property type="match status" value="2"/>
</dbReference>
<keyword evidence="4" id="KW-0808">Transferase</keyword>
<feature type="transmembrane region" description="Helical" evidence="24">
    <location>
        <begin position="961"/>
        <end position="983"/>
    </location>
</feature>
<dbReference type="SUPFAM" id="SSF52058">
    <property type="entry name" value="L domain-like"/>
    <property type="match status" value="2"/>
</dbReference>
<evidence type="ECO:0000256" key="23">
    <source>
        <dbReference type="SAM" id="MobiDB-lite"/>
    </source>
</evidence>
<comment type="similarity">
    <text evidence="22">Belongs to the protein kinase superfamily. Tyr protein kinase family. Insulin receptor subfamily.</text>
</comment>
<feature type="domain" description="Protein kinase" evidence="25">
    <location>
        <begin position="1016"/>
        <end position="1293"/>
    </location>
</feature>
<keyword evidence="19" id="KW-0464">Manganese</keyword>
<dbReference type="InterPro" id="IPR050122">
    <property type="entry name" value="RTK"/>
</dbReference>
<keyword evidence="9" id="KW-0677">Repeat</keyword>
<keyword evidence="8" id="KW-0732">Signal</keyword>
<dbReference type="SMART" id="SM00261">
    <property type="entry name" value="FU"/>
    <property type="match status" value="1"/>
</dbReference>
<dbReference type="Gene3D" id="1.10.510.10">
    <property type="entry name" value="Transferase(Phosphotransferase) domain 1"/>
    <property type="match status" value="1"/>
</dbReference>